<dbReference type="Proteomes" id="UP001609219">
    <property type="component" value="Unassembled WGS sequence"/>
</dbReference>
<dbReference type="EMBL" id="JBIMSN010000163">
    <property type="protein sequence ID" value="MFH5232831.1"/>
    <property type="molecule type" value="Genomic_DNA"/>
</dbReference>
<name>A0ABW7JLK4_9NOCA</name>
<protein>
    <submittedName>
        <fullName evidence="1">Sigma-70 family RNA polymerase sigma factor</fullName>
    </submittedName>
</protein>
<sequence>MATPNTTLRPSATTASKTVVSTAATNLYTRLNIDWLTMCQRPSLDAEVLTWATSHSALADVTGLDDLARAHRADRDGVLLALLTLHQDGSGLAGRALLQLMLGKLIQLTRHARVSGYDRNIACDDRAATTVAAFMSLIATYRPTGTNVYAALFLHTLKQIAKVNTFADEVPAGHHDDFVIDTTAEQDTDPSAVALLDSAVDRGVITANDRLLLQRAYLDKTDTDLAAIAADVDLTPAALRQRLSRAMGRLRKDVVVSHRRSTVPPRYARKPLASTRELNSVAQR</sequence>
<comment type="caution">
    <text evidence="1">The sequence shown here is derived from an EMBL/GenBank/DDBJ whole genome shotgun (WGS) entry which is preliminary data.</text>
</comment>
<keyword evidence="4" id="KW-1185">Reference proteome</keyword>
<dbReference type="EMBL" id="JBIMSO010000031">
    <property type="protein sequence ID" value="MFH5207880.1"/>
    <property type="molecule type" value="Genomic_DNA"/>
</dbReference>
<organism evidence="1 3">
    <name type="scientific">Antrihabitans spumae</name>
    <dbReference type="NCBI Taxonomy" id="3373370"/>
    <lineage>
        <taxon>Bacteria</taxon>
        <taxon>Bacillati</taxon>
        <taxon>Actinomycetota</taxon>
        <taxon>Actinomycetes</taxon>
        <taxon>Mycobacteriales</taxon>
        <taxon>Nocardiaceae</taxon>
        <taxon>Antrihabitans</taxon>
    </lineage>
</organism>
<evidence type="ECO:0000313" key="1">
    <source>
        <dbReference type="EMBL" id="MFH5207880.1"/>
    </source>
</evidence>
<evidence type="ECO:0000313" key="2">
    <source>
        <dbReference type="EMBL" id="MFH5232831.1"/>
    </source>
</evidence>
<reference evidence="3 4" key="1">
    <citation type="submission" date="2024-10" db="EMBL/GenBank/DDBJ databases">
        <authorList>
            <person name="Riesco R."/>
        </authorList>
    </citation>
    <scope>NUCLEOTIDE SEQUENCE [LARGE SCALE GENOMIC DNA]</scope>
    <source>
        <strain evidence="1 3">NCIMB 15449</strain>
        <strain evidence="2 4">NCIMB 15450</strain>
    </source>
</reference>
<evidence type="ECO:0000313" key="3">
    <source>
        <dbReference type="Proteomes" id="UP001609175"/>
    </source>
</evidence>
<accession>A0ABW7JLK4</accession>
<proteinExistence type="predicted"/>
<gene>
    <name evidence="1" type="ORF">ACHIPZ_06580</name>
    <name evidence="2" type="ORF">ACHIRB_30320</name>
</gene>
<evidence type="ECO:0000313" key="4">
    <source>
        <dbReference type="Proteomes" id="UP001609219"/>
    </source>
</evidence>
<dbReference type="RefSeq" id="WP_395113319.1">
    <property type="nucleotide sequence ID" value="NZ_JBIMSN010000163.1"/>
</dbReference>
<dbReference type="Proteomes" id="UP001609175">
    <property type="component" value="Unassembled WGS sequence"/>
</dbReference>